<comment type="caution">
    <text evidence="2">The sequence shown here is derived from an EMBL/GenBank/DDBJ whole genome shotgun (WGS) entry which is preliminary data.</text>
</comment>
<dbReference type="AlphaFoldDB" id="A0AA40EJM9"/>
<evidence type="ECO:0008006" key="4">
    <source>
        <dbReference type="Google" id="ProtNLM"/>
    </source>
</evidence>
<gene>
    <name evidence="2" type="ORF">B0T18DRAFT_212034</name>
</gene>
<dbReference type="Proteomes" id="UP001172155">
    <property type="component" value="Unassembled WGS sequence"/>
</dbReference>
<keyword evidence="3" id="KW-1185">Reference proteome</keyword>
<organism evidence="2 3">
    <name type="scientific">Schizothecium vesticola</name>
    <dbReference type="NCBI Taxonomy" id="314040"/>
    <lineage>
        <taxon>Eukaryota</taxon>
        <taxon>Fungi</taxon>
        <taxon>Dikarya</taxon>
        <taxon>Ascomycota</taxon>
        <taxon>Pezizomycotina</taxon>
        <taxon>Sordariomycetes</taxon>
        <taxon>Sordariomycetidae</taxon>
        <taxon>Sordariales</taxon>
        <taxon>Schizotheciaceae</taxon>
        <taxon>Schizothecium</taxon>
    </lineage>
</organism>
<feature type="signal peptide" evidence="1">
    <location>
        <begin position="1"/>
        <end position="23"/>
    </location>
</feature>
<protein>
    <recommendedName>
        <fullName evidence="4">Secreted protein</fullName>
    </recommendedName>
</protein>
<sequence>MKLWPGPSLSTAFILMSCSISSSYPPSRVWDLCIGGRGAILGSRETRRIIKRKGETTGFEDRPEASAEISSELGEKVRRPFLFHPLLEHPRSWPQIALQRSFIASEIGVSLPIFGACPSPDPSSIHRFMLNGGLVCCLISAARLFISPLTGSATSLLRRCRKKKRLRHFNCFILRVVNRDVDWFFIYFK</sequence>
<feature type="chain" id="PRO_5041311955" description="Secreted protein" evidence="1">
    <location>
        <begin position="24"/>
        <end position="189"/>
    </location>
</feature>
<evidence type="ECO:0000256" key="1">
    <source>
        <dbReference type="SAM" id="SignalP"/>
    </source>
</evidence>
<dbReference type="EMBL" id="JAUKUD010000006">
    <property type="protein sequence ID" value="KAK0740571.1"/>
    <property type="molecule type" value="Genomic_DNA"/>
</dbReference>
<evidence type="ECO:0000313" key="3">
    <source>
        <dbReference type="Proteomes" id="UP001172155"/>
    </source>
</evidence>
<proteinExistence type="predicted"/>
<accession>A0AA40EJM9</accession>
<dbReference type="PROSITE" id="PS51257">
    <property type="entry name" value="PROKAR_LIPOPROTEIN"/>
    <property type="match status" value="1"/>
</dbReference>
<name>A0AA40EJM9_9PEZI</name>
<reference evidence="2" key="1">
    <citation type="submission" date="2023-06" db="EMBL/GenBank/DDBJ databases">
        <title>Genome-scale phylogeny and comparative genomics of the fungal order Sordariales.</title>
        <authorList>
            <consortium name="Lawrence Berkeley National Laboratory"/>
            <person name="Hensen N."/>
            <person name="Bonometti L."/>
            <person name="Westerberg I."/>
            <person name="Brannstrom I.O."/>
            <person name="Guillou S."/>
            <person name="Cros-Aarteil S."/>
            <person name="Calhoun S."/>
            <person name="Haridas S."/>
            <person name="Kuo A."/>
            <person name="Mondo S."/>
            <person name="Pangilinan J."/>
            <person name="Riley R."/>
            <person name="LaButti K."/>
            <person name="Andreopoulos B."/>
            <person name="Lipzen A."/>
            <person name="Chen C."/>
            <person name="Yanf M."/>
            <person name="Daum C."/>
            <person name="Ng V."/>
            <person name="Clum A."/>
            <person name="Steindorff A."/>
            <person name="Ohm R."/>
            <person name="Martin F."/>
            <person name="Silar P."/>
            <person name="Natvig D."/>
            <person name="Lalanne C."/>
            <person name="Gautier V."/>
            <person name="Ament-velasquez S.L."/>
            <person name="Kruys A."/>
            <person name="Hutchinson M.I."/>
            <person name="Powell A.J."/>
            <person name="Barry K."/>
            <person name="Miller A.N."/>
            <person name="Grigoriev I.V."/>
            <person name="Debuchy R."/>
            <person name="Gladieux P."/>
            <person name="Thoren M.H."/>
            <person name="Johannesson H."/>
        </authorList>
    </citation>
    <scope>NUCLEOTIDE SEQUENCE</scope>
    <source>
        <strain evidence="2">SMH3187-1</strain>
    </source>
</reference>
<keyword evidence="1" id="KW-0732">Signal</keyword>
<evidence type="ECO:0000313" key="2">
    <source>
        <dbReference type="EMBL" id="KAK0740571.1"/>
    </source>
</evidence>